<dbReference type="Pfam" id="PF00431">
    <property type="entry name" value="CUB"/>
    <property type="match status" value="2"/>
</dbReference>
<keyword evidence="2" id="KW-1015">Disulfide bond</keyword>
<organism evidence="4">
    <name type="scientific">Cyprideis torosa</name>
    <dbReference type="NCBI Taxonomy" id="163714"/>
    <lineage>
        <taxon>Eukaryota</taxon>
        <taxon>Metazoa</taxon>
        <taxon>Ecdysozoa</taxon>
        <taxon>Arthropoda</taxon>
        <taxon>Crustacea</taxon>
        <taxon>Oligostraca</taxon>
        <taxon>Ostracoda</taxon>
        <taxon>Podocopa</taxon>
        <taxon>Podocopida</taxon>
        <taxon>Cytherocopina</taxon>
        <taxon>Cytheroidea</taxon>
        <taxon>Cytherideidae</taxon>
        <taxon>Cyprideis</taxon>
    </lineage>
</organism>
<dbReference type="Gene3D" id="2.60.120.290">
    <property type="entry name" value="Spermadhesin, CUB domain"/>
    <property type="match status" value="2"/>
</dbReference>
<dbReference type="EMBL" id="OB661548">
    <property type="protein sequence ID" value="CAD7228469.1"/>
    <property type="molecule type" value="Genomic_DNA"/>
</dbReference>
<dbReference type="AlphaFoldDB" id="A0A7R8WFP5"/>
<dbReference type="PANTHER" id="PTHR24251">
    <property type="entry name" value="OVOCHYMASE-RELATED"/>
    <property type="match status" value="1"/>
</dbReference>
<dbReference type="CDD" id="cd00041">
    <property type="entry name" value="CUB"/>
    <property type="match status" value="2"/>
</dbReference>
<dbReference type="InterPro" id="IPR035914">
    <property type="entry name" value="Sperma_CUB_dom_sf"/>
</dbReference>
<accession>A0A7R8WFP5</accession>
<evidence type="ECO:0000256" key="1">
    <source>
        <dbReference type="ARBA" id="ARBA00022737"/>
    </source>
</evidence>
<dbReference type="SUPFAM" id="SSF49854">
    <property type="entry name" value="Spermadhesin, CUB domain"/>
    <property type="match status" value="2"/>
</dbReference>
<reference evidence="4" key="1">
    <citation type="submission" date="2020-11" db="EMBL/GenBank/DDBJ databases">
        <authorList>
            <person name="Tran Van P."/>
        </authorList>
    </citation>
    <scope>NUCLEOTIDE SEQUENCE</scope>
</reference>
<protein>
    <submittedName>
        <fullName evidence="4">Uncharacterized protein</fullName>
    </submittedName>
</protein>
<sequence length="159" mass="17089">MLDEENEDCFQSIALKVEIVSRHVLEFSSLSAEDLSDLGTFCGSVTPSTISSSKDSLQVLFASDGSLAYSGFRAEYVVVGCGGVLRKDSGFFVSPNYPNAYPSNTICEWQIVTPLGSAIELTINGYDIESANNCTYDSLQVSDGMGQGEATVRDIQLTL</sequence>
<comment type="caution">
    <text evidence="3">Lacks conserved residue(s) required for the propagation of feature annotation.</text>
</comment>
<dbReference type="InterPro" id="IPR000859">
    <property type="entry name" value="CUB_dom"/>
</dbReference>
<gene>
    <name evidence="4" type="ORF">CTOB1V02_LOCUS6352</name>
</gene>
<evidence type="ECO:0000256" key="3">
    <source>
        <dbReference type="PROSITE-ProRule" id="PRU00059"/>
    </source>
</evidence>
<keyword evidence="1" id="KW-0677">Repeat</keyword>
<evidence type="ECO:0000313" key="4">
    <source>
        <dbReference type="EMBL" id="CAD7228469.1"/>
    </source>
</evidence>
<dbReference type="SMART" id="SM00042">
    <property type="entry name" value="CUB"/>
    <property type="match status" value="1"/>
</dbReference>
<dbReference type="OrthoDB" id="6379334at2759"/>
<proteinExistence type="predicted"/>
<evidence type="ECO:0000256" key="2">
    <source>
        <dbReference type="ARBA" id="ARBA00023157"/>
    </source>
</evidence>
<dbReference type="PROSITE" id="PS01180">
    <property type="entry name" value="CUB"/>
    <property type="match status" value="2"/>
</dbReference>
<name>A0A7R8WFP5_9CRUS</name>